<keyword evidence="3" id="KW-1185">Reference proteome</keyword>
<evidence type="ECO:0000313" key="3">
    <source>
        <dbReference type="Proteomes" id="UP000829494"/>
    </source>
</evidence>
<sequence length="44" mass="5066">MAEWTNPRYAELVRAYRAAQEDEGRDDAPVRGFIIPDTTTKQPE</sequence>
<dbReference type="EMBL" id="CP094298">
    <property type="protein sequence ID" value="UNZ06326.1"/>
    <property type="molecule type" value="Genomic_DNA"/>
</dbReference>
<protein>
    <submittedName>
        <fullName evidence="2">Uncharacterized protein</fullName>
    </submittedName>
</protein>
<evidence type="ECO:0000313" key="2">
    <source>
        <dbReference type="EMBL" id="UNZ06326.1"/>
    </source>
</evidence>
<feature type="compositionally biased region" description="Basic and acidic residues" evidence="1">
    <location>
        <begin position="20"/>
        <end position="29"/>
    </location>
</feature>
<feature type="region of interest" description="Disordered" evidence="1">
    <location>
        <begin position="20"/>
        <end position="44"/>
    </location>
</feature>
<dbReference type="RefSeq" id="WP_255304241.1">
    <property type="nucleotide sequence ID" value="NZ_CP043497.1"/>
</dbReference>
<reference evidence="2 3" key="1">
    <citation type="submission" date="2022-03" db="EMBL/GenBank/DDBJ databases">
        <title>Complete genome of Streptomyces rimosus ssp. rimosus R7 (=ATCC 10970).</title>
        <authorList>
            <person name="Beganovic S."/>
            <person name="Ruckert C."/>
            <person name="Busche T."/>
            <person name="Kalinowski J."/>
            <person name="Wittmann C."/>
        </authorList>
    </citation>
    <scope>NUCLEOTIDE SEQUENCE [LARGE SCALE GENOMIC DNA]</scope>
    <source>
        <strain evidence="2 3">R7</strain>
    </source>
</reference>
<gene>
    <name evidence="2" type="ORF">SRIMR7_29670</name>
</gene>
<organism evidence="2 3">
    <name type="scientific">Streptomyces rimosus subsp. rimosus</name>
    <dbReference type="NCBI Taxonomy" id="132474"/>
    <lineage>
        <taxon>Bacteria</taxon>
        <taxon>Bacillati</taxon>
        <taxon>Actinomycetota</taxon>
        <taxon>Actinomycetes</taxon>
        <taxon>Kitasatosporales</taxon>
        <taxon>Streptomycetaceae</taxon>
        <taxon>Streptomyces</taxon>
    </lineage>
</organism>
<dbReference type="Proteomes" id="UP000829494">
    <property type="component" value="Chromosome"/>
</dbReference>
<accession>A0ABY3Z7P2</accession>
<dbReference type="GeneID" id="80025429"/>
<name>A0ABY3Z7P2_STRRM</name>
<evidence type="ECO:0000256" key="1">
    <source>
        <dbReference type="SAM" id="MobiDB-lite"/>
    </source>
</evidence>
<proteinExistence type="predicted"/>